<sequence>MKKNFFNHNLSSLLGLTDSHILTFVGGGGKTSLMNTLGIEFAKQRIPTLLTTTTHIMKPDFLPSKACIEEENLEQITSFFMNLEEDILPLAALGIPEKKIYNKVKWKSPSINFMKKLSLFSRKYSNISLRILCEGDGSKRFPIKLPKDGEPVFFPKTDTIIGVIGLSCLGKPIKEMLFRYELLPKLIFTQKNFSSQNNFTKLPQTTHNITTDFLYWLCLSENGLRKNISSEKFCIVFNQADVLDEKALAEMITLRNKIRDEGISCHILSLKNKYIIK</sequence>
<dbReference type="KEGG" id="ehl:EHLA_0957"/>
<evidence type="ECO:0000313" key="2">
    <source>
        <dbReference type="Proteomes" id="UP000217549"/>
    </source>
</evidence>
<dbReference type="Pfam" id="PF19842">
    <property type="entry name" value="YqeC"/>
    <property type="match status" value="1"/>
</dbReference>
<dbReference type="NCBIfam" id="TIGR03172">
    <property type="entry name" value="selenium cofactor biosynthesis protein YqeC"/>
    <property type="match status" value="1"/>
</dbReference>
<dbReference type="EMBL" id="LT907978">
    <property type="protein sequence ID" value="SOB71694.1"/>
    <property type="molecule type" value="Genomic_DNA"/>
</dbReference>
<gene>
    <name evidence="1" type="ORF">EHLA_0957</name>
</gene>
<organism evidence="1 2">
    <name type="scientific">Anaerobutyricum hallii</name>
    <dbReference type="NCBI Taxonomy" id="39488"/>
    <lineage>
        <taxon>Bacteria</taxon>
        <taxon>Bacillati</taxon>
        <taxon>Bacillota</taxon>
        <taxon>Clostridia</taxon>
        <taxon>Lachnospirales</taxon>
        <taxon>Lachnospiraceae</taxon>
        <taxon>Anaerobutyricum</taxon>
    </lineage>
</organism>
<evidence type="ECO:0000313" key="1">
    <source>
        <dbReference type="EMBL" id="SOB71694.1"/>
    </source>
</evidence>
<name>A0A285PQ29_9FIRM</name>
<proteinExistence type="predicted"/>
<dbReference type="Proteomes" id="UP000217549">
    <property type="component" value="Chromosome I"/>
</dbReference>
<dbReference type="AlphaFoldDB" id="A0A285PQ29"/>
<dbReference type="InterPro" id="IPR017587">
    <property type="entry name" value="YqeC"/>
</dbReference>
<evidence type="ECO:0008006" key="3">
    <source>
        <dbReference type="Google" id="ProtNLM"/>
    </source>
</evidence>
<dbReference type="RefSeq" id="WP_096239506.1">
    <property type="nucleotide sequence ID" value="NZ_LT907978.1"/>
</dbReference>
<reference evidence="2" key="1">
    <citation type="submission" date="2017-09" db="EMBL/GenBank/DDBJ databases">
        <authorList>
            <person name="Shetty A S."/>
        </authorList>
    </citation>
    <scope>NUCLEOTIDE SEQUENCE [LARGE SCALE GENOMIC DNA]</scope>
</reference>
<accession>A0A285PQ29</accession>
<protein>
    <recommendedName>
        <fullName evidence="3">Selenium-dependent hydroxylase accessory protein YqeC</fullName>
    </recommendedName>
</protein>
<keyword evidence="2" id="KW-1185">Reference proteome</keyword>